<accession>A0A1H5PB06</accession>
<dbReference type="EMBL" id="FNUC01000004">
    <property type="protein sequence ID" value="SEF11069.1"/>
    <property type="molecule type" value="Genomic_DNA"/>
</dbReference>
<reference evidence="2" key="1">
    <citation type="submission" date="2016-10" db="EMBL/GenBank/DDBJ databases">
        <authorList>
            <person name="Varghese N."/>
            <person name="Submissions S."/>
        </authorList>
    </citation>
    <scope>NUCLEOTIDE SEQUENCE [LARGE SCALE GENOMIC DNA]</scope>
    <source>
        <strain evidence="2">DSM 45237</strain>
    </source>
</reference>
<evidence type="ECO:0000313" key="1">
    <source>
        <dbReference type="EMBL" id="SEF11069.1"/>
    </source>
</evidence>
<gene>
    <name evidence="1" type="ORF">SAMN04488561_4025</name>
</gene>
<organism evidence="1 2">
    <name type="scientific">Jiangella alba</name>
    <dbReference type="NCBI Taxonomy" id="561176"/>
    <lineage>
        <taxon>Bacteria</taxon>
        <taxon>Bacillati</taxon>
        <taxon>Actinomycetota</taxon>
        <taxon>Actinomycetes</taxon>
        <taxon>Jiangellales</taxon>
        <taxon>Jiangellaceae</taxon>
        <taxon>Jiangella</taxon>
    </lineage>
</organism>
<dbReference type="AlphaFoldDB" id="A0A1H5PB06"/>
<dbReference type="Proteomes" id="UP000181980">
    <property type="component" value="Unassembled WGS sequence"/>
</dbReference>
<protein>
    <submittedName>
        <fullName evidence="1">Uncharacterized protein</fullName>
    </submittedName>
</protein>
<keyword evidence="2" id="KW-1185">Reference proteome</keyword>
<sequence>MLIPARIRFKVHGVFLPHDVSEYGDLGNAFWL</sequence>
<name>A0A1H5PB06_9ACTN</name>
<evidence type="ECO:0000313" key="2">
    <source>
        <dbReference type="Proteomes" id="UP000181980"/>
    </source>
</evidence>
<proteinExistence type="predicted"/>